<dbReference type="AlphaFoldDB" id="G0NTD2"/>
<evidence type="ECO:0000259" key="10">
    <source>
        <dbReference type="Pfam" id="PF02953"/>
    </source>
</evidence>
<dbReference type="GO" id="GO:0040039">
    <property type="term" value="P:inductive cell migration"/>
    <property type="evidence" value="ECO:0007669"/>
    <property type="project" value="EnsemblMetazoa"/>
</dbReference>
<keyword evidence="6 8" id="KW-0496">Mitochondrion</keyword>
<evidence type="ECO:0000256" key="3">
    <source>
        <dbReference type="ARBA" id="ARBA00022833"/>
    </source>
</evidence>
<dbReference type="OMA" id="NCINNCA"/>
<reference evidence="12" key="1">
    <citation type="submission" date="2011-07" db="EMBL/GenBank/DDBJ databases">
        <authorList>
            <consortium name="Caenorhabditis brenneri Sequencing and Analysis Consortium"/>
            <person name="Wilson R.K."/>
        </authorList>
    </citation>
    <scope>NUCLEOTIDE SEQUENCE [LARGE SCALE GENOMIC DNA]</scope>
    <source>
        <strain evidence="12">PB2801</strain>
    </source>
</reference>
<dbReference type="InParanoid" id="G0NTD2"/>
<comment type="similarity">
    <text evidence="8">Belongs to the small Tim family.</text>
</comment>
<dbReference type="eggNOG" id="ENOG502SGVK">
    <property type="taxonomic scope" value="Eukaryota"/>
</dbReference>
<evidence type="ECO:0000256" key="9">
    <source>
        <dbReference type="SAM" id="MobiDB-lite"/>
    </source>
</evidence>
<keyword evidence="3" id="KW-0862">Zinc</keyword>
<name>G0NTD2_CAEBE</name>
<comment type="subunit">
    <text evidence="8">Heterohexamer.</text>
</comment>
<dbReference type="InterPro" id="IPR004217">
    <property type="entry name" value="Tim10-like"/>
</dbReference>
<dbReference type="GO" id="GO:0040014">
    <property type="term" value="P:regulation of multicellular organism growth"/>
    <property type="evidence" value="ECO:0007669"/>
    <property type="project" value="EnsemblMetazoa"/>
</dbReference>
<keyword evidence="5 8" id="KW-0811">Translocation</keyword>
<protein>
    <recommendedName>
        <fullName evidence="8">Mitochondrial import inner membrane translocase subunit</fullName>
    </recommendedName>
</protein>
<dbReference type="GO" id="GO:0015031">
    <property type="term" value="P:protein transport"/>
    <property type="evidence" value="ECO:0007669"/>
    <property type="project" value="UniProtKB-KW"/>
</dbReference>
<dbReference type="InterPro" id="IPR050673">
    <property type="entry name" value="Mito_inner_translocase_sub"/>
</dbReference>
<dbReference type="Pfam" id="PF02953">
    <property type="entry name" value="zf-Tim10_DDP"/>
    <property type="match status" value="1"/>
</dbReference>
<gene>
    <name evidence="11" type="ORF">CAEBREN_11403</name>
</gene>
<dbReference type="HOGENOM" id="CLU_2199383_0_0_1"/>
<evidence type="ECO:0000256" key="8">
    <source>
        <dbReference type="RuleBase" id="RU367043"/>
    </source>
</evidence>
<dbReference type="OrthoDB" id="1551503at2759"/>
<evidence type="ECO:0000256" key="6">
    <source>
        <dbReference type="ARBA" id="ARBA00023128"/>
    </source>
</evidence>
<evidence type="ECO:0000313" key="11">
    <source>
        <dbReference type="EMBL" id="EGT37208.1"/>
    </source>
</evidence>
<keyword evidence="7 8" id="KW-1015">Disulfide bond</keyword>
<dbReference type="STRING" id="135651.G0NTD2"/>
<evidence type="ECO:0000256" key="1">
    <source>
        <dbReference type="ARBA" id="ARBA00022448"/>
    </source>
</evidence>
<dbReference type="GO" id="GO:0046872">
    <property type="term" value="F:metal ion binding"/>
    <property type="evidence" value="ECO:0007669"/>
    <property type="project" value="UniProtKB-KW"/>
</dbReference>
<dbReference type="FunCoup" id="G0NTD2">
    <property type="interactions" value="539"/>
</dbReference>
<evidence type="ECO:0000256" key="5">
    <source>
        <dbReference type="ARBA" id="ARBA00023010"/>
    </source>
</evidence>
<keyword evidence="2" id="KW-0479">Metal-binding</keyword>
<proteinExistence type="inferred from homology"/>
<keyword evidence="12" id="KW-1185">Reference proteome</keyword>
<dbReference type="SUPFAM" id="SSF144122">
    <property type="entry name" value="Tim10-like"/>
    <property type="match status" value="1"/>
</dbReference>
<comment type="subcellular location">
    <subcellularLocation>
        <location evidence="8">Mitochondrion inner membrane</location>
        <topology evidence="8">Peripheral membrane protein</topology>
        <orientation evidence="8">Intermembrane side</orientation>
    </subcellularLocation>
</comment>
<feature type="domain" description="Tim10-like" evidence="10">
    <location>
        <begin position="23"/>
        <end position="78"/>
    </location>
</feature>
<dbReference type="InterPro" id="IPR035427">
    <property type="entry name" value="Tim10-like_dom_sf"/>
</dbReference>
<evidence type="ECO:0000256" key="7">
    <source>
        <dbReference type="ARBA" id="ARBA00023157"/>
    </source>
</evidence>
<organism evidence="12">
    <name type="scientific">Caenorhabditis brenneri</name>
    <name type="common">Nematode worm</name>
    <dbReference type="NCBI Taxonomy" id="135651"/>
    <lineage>
        <taxon>Eukaryota</taxon>
        <taxon>Metazoa</taxon>
        <taxon>Ecdysozoa</taxon>
        <taxon>Nematoda</taxon>
        <taxon>Chromadorea</taxon>
        <taxon>Rhabditida</taxon>
        <taxon>Rhabditina</taxon>
        <taxon>Rhabditomorpha</taxon>
        <taxon>Rhabditoidea</taxon>
        <taxon>Rhabditidae</taxon>
        <taxon>Peloderinae</taxon>
        <taxon>Caenorhabditis</taxon>
    </lineage>
</organism>
<keyword evidence="8" id="KW-0999">Mitochondrion inner membrane</keyword>
<evidence type="ECO:0000313" key="12">
    <source>
        <dbReference type="Proteomes" id="UP000008068"/>
    </source>
</evidence>
<feature type="region of interest" description="Disordered" evidence="9">
    <location>
        <begin position="89"/>
        <end position="118"/>
    </location>
</feature>
<comment type="domain">
    <text evidence="8">The twin CX3C motif contains 4 conserved Cys residues that form 2 disulfide bonds in the mitochondrial intermembrane space.</text>
</comment>
<keyword evidence="8" id="KW-0472">Membrane</keyword>
<accession>G0NTD2</accession>
<dbReference type="EMBL" id="GL379943">
    <property type="protein sequence ID" value="EGT37208.1"/>
    <property type="molecule type" value="Genomic_DNA"/>
</dbReference>
<keyword evidence="8" id="KW-0143">Chaperone</keyword>
<keyword evidence="4 8" id="KW-0653">Protein transport</keyword>
<dbReference type="Proteomes" id="UP000008068">
    <property type="component" value="Unassembled WGS sequence"/>
</dbReference>
<dbReference type="GO" id="GO:0005743">
    <property type="term" value="C:mitochondrial inner membrane"/>
    <property type="evidence" value="ECO:0007669"/>
    <property type="project" value="UniProtKB-SubCell"/>
</dbReference>
<keyword evidence="1 8" id="KW-0813">Transport</keyword>
<dbReference type="Gene3D" id="1.10.287.810">
    <property type="entry name" value="Mitochondrial import inner membrane translocase subunit tim13 like domains"/>
    <property type="match status" value="1"/>
</dbReference>
<evidence type="ECO:0000256" key="4">
    <source>
        <dbReference type="ARBA" id="ARBA00022927"/>
    </source>
</evidence>
<evidence type="ECO:0000256" key="2">
    <source>
        <dbReference type="ARBA" id="ARBA00022723"/>
    </source>
</evidence>
<sequence length="118" mass="13568">MNSIQNIQQVLTFLFFHFTKLFQLREFLTVYNTLSERCFNACARDYTTSTLTKDEGSCVTQCIDKQMLVNRRFMLVFAEQAPKALFKQGEQSPTEAIKTANTTPIPKAEINTTVEENK</sequence>
<comment type="function">
    <text evidence="8">Mitochondrial intermembrane chaperone that participates in the import and insertion of some multi-pass transmembrane proteins into the mitochondrial inner membrane. Also required for the transfer of beta-barrel precursors from the TOM complex to the sorting and assembly machinery (SAM complex) of the outer membrane. Acts as a chaperone-like protein that protects the hydrophobic precursors from aggregation and guide them through the mitochondrial intermembrane space.</text>
</comment>
<dbReference type="PANTHER" id="PTHR13172">
    <property type="entry name" value="MITOCHONDRIAL IMPORT INNER MEMBRANE TRANSLOCASE SUBUNIT TIM9B"/>
    <property type="match status" value="1"/>
</dbReference>